<dbReference type="CDD" id="cd01335">
    <property type="entry name" value="Radical_SAM"/>
    <property type="match status" value="1"/>
</dbReference>
<evidence type="ECO:0000259" key="7">
    <source>
        <dbReference type="PROSITE" id="PS51918"/>
    </source>
</evidence>
<dbReference type="InterPro" id="IPR023404">
    <property type="entry name" value="rSAM_horseshoe"/>
</dbReference>
<proteinExistence type="predicted"/>
<name>A0A0G1MJ11_9BACT</name>
<dbReference type="PANTHER" id="PTHR43409">
    <property type="entry name" value="ANAEROBIC MAGNESIUM-PROTOPORPHYRIN IX MONOMETHYL ESTER CYCLASE-RELATED"/>
    <property type="match status" value="1"/>
</dbReference>
<protein>
    <submittedName>
        <fullName evidence="8">Uncharacterized protein</fullName>
    </submittedName>
</protein>
<evidence type="ECO:0000256" key="3">
    <source>
        <dbReference type="ARBA" id="ARBA00022723"/>
    </source>
</evidence>
<dbReference type="Gene3D" id="3.80.30.20">
    <property type="entry name" value="tm_1862 like domain"/>
    <property type="match status" value="1"/>
</dbReference>
<evidence type="ECO:0000313" key="8">
    <source>
        <dbReference type="EMBL" id="KKT80817.1"/>
    </source>
</evidence>
<accession>A0A0G1MJ11</accession>
<feature type="domain" description="Radical SAM core" evidence="7">
    <location>
        <begin position="190"/>
        <end position="412"/>
    </location>
</feature>
<dbReference type="InterPro" id="IPR051198">
    <property type="entry name" value="BchE-like"/>
</dbReference>
<dbReference type="GO" id="GO:0003824">
    <property type="term" value="F:catalytic activity"/>
    <property type="evidence" value="ECO:0007669"/>
    <property type="project" value="InterPro"/>
</dbReference>
<dbReference type="SMART" id="SM00729">
    <property type="entry name" value="Elp3"/>
    <property type="match status" value="1"/>
</dbReference>
<dbReference type="InterPro" id="IPR006158">
    <property type="entry name" value="Cobalamin-bd"/>
</dbReference>
<sequence length="654" mass="74314">MAVLEGTKRRVYLVQVNHQFGRNVFVPYSVGSLVAYVQTIPDIKDNFQFMPFAFLREDPNHVVAKMCDPSIVGFSCYLWNWEYNLKLAQLVRLAYPKTTIIFGGNHAPDASEGFFLKHPYVDIVVHGEGEFTFAEFLLESLNSAPDYSKISGLSFPLPDGTTHKTAERKRANDLSVLPSPYLTGVFDFMLTGNDFLFNASQETNRGCPYTCKFCDWGKGEAKLFQMEETRILAEYEWFGQHQVEYLLCCDSNYGIFPRDFHLTEKMIEIRAKYAGFPRAFRACTAKNSDDRVFAITQILNEAGMSKGTALSFQSMNDETLRLVSRRNIKIEKFSDLMDRYRQAGIATYTELIIGMPGETYESSKKGVDQLMDGQDDSIRLIVYPCTMLPNSGVSEPDYIKLHGIQSVRHPILLAHSTPALDPAPEFQQIIVGTELMPPAEWRRTHLFYWAVQCFHCLGLLQSLAILFHKQLGMKYSDFYEKLLEYFASNDQTVVGREITLVSGVVDKMMKGGSLDLVIPQFGAICWPLEEASFLNLVVQKDQLYREIKIFTEALLQVEALDLPAGLLSDLIRYQSAVVVDPFSLEPAIELEYDWPRYFAQQGQEQISSCFGPICLTIKASEGFAGDLKKYAQEVVWYGRKENRTLFPLSAMETK</sequence>
<dbReference type="SUPFAM" id="SSF102114">
    <property type="entry name" value="Radical SAM enzymes"/>
    <property type="match status" value="1"/>
</dbReference>
<organism evidence="8 9">
    <name type="scientific">Candidatus Azambacteria bacterium GW2011_GWA1_44_9</name>
    <dbReference type="NCBI Taxonomy" id="1618610"/>
    <lineage>
        <taxon>Bacteria</taxon>
        <taxon>Candidatus Azamiibacteriota</taxon>
    </lineage>
</organism>
<dbReference type="GO" id="GO:0031419">
    <property type="term" value="F:cobalamin binding"/>
    <property type="evidence" value="ECO:0007669"/>
    <property type="project" value="InterPro"/>
</dbReference>
<evidence type="ECO:0000259" key="6">
    <source>
        <dbReference type="PROSITE" id="PS51332"/>
    </source>
</evidence>
<dbReference type="AlphaFoldDB" id="A0A0G1MJ11"/>
<gene>
    <name evidence="8" type="ORF">UW78_C0024G0002</name>
</gene>
<dbReference type="EMBL" id="LCJQ01000024">
    <property type="protein sequence ID" value="KKT80817.1"/>
    <property type="molecule type" value="Genomic_DNA"/>
</dbReference>
<dbReference type="Pfam" id="PF02310">
    <property type="entry name" value="B12-binding"/>
    <property type="match status" value="1"/>
</dbReference>
<keyword evidence="2" id="KW-0949">S-adenosyl-L-methionine</keyword>
<dbReference type="Gene3D" id="3.40.50.280">
    <property type="entry name" value="Cobalamin-binding domain"/>
    <property type="match status" value="1"/>
</dbReference>
<reference evidence="8 9" key="1">
    <citation type="journal article" date="2015" name="Nature">
        <title>rRNA introns, odd ribosomes, and small enigmatic genomes across a large radiation of phyla.</title>
        <authorList>
            <person name="Brown C.T."/>
            <person name="Hug L.A."/>
            <person name="Thomas B.C."/>
            <person name="Sharon I."/>
            <person name="Castelle C.J."/>
            <person name="Singh A."/>
            <person name="Wilkins M.J."/>
            <person name="Williams K.H."/>
            <person name="Banfield J.F."/>
        </authorList>
    </citation>
    <scope>NUCLEOTIDE SEQUENCE [LARGE SCALE GENOMIC DNA]</scope>
</reference>
<evidence type="ECO:0000256" key="4">
    <source>
        <dbReference type="ARBA" id="ARBA00023004"/>
    </source>
</evidence>
<keyword evidence="3" id="KW-0479">Metal-binding</keyword>
<evidence type="ECO:0000313" key="9">
    <source>
        <dbReference type="Proteomes" id="UP000034595"/>
    </source>
</evidence>
<dbReference type="CDD" id="cd02068">
    <property type="entry name" value="radical_SAM_B12_BD"/>
    <property type="match status" value="1"/>
</dbReference>
<comment type="cofactor">
    <cofactor evidence="1">
        <name>[4Fe-4S] cluster</name>
        <dbReference type="ChEBI" id="CHEBI:49883"/>
    </cofactor>
</comment>
<keyword evidence="5" id="KW-0411">Iron-sulfur</keyword>
<dbReference type="InterPro" id="IPR058240">
    <property type="entry name" value="rSAM_sf"/>
</dbReference>
<comment type="caution">
    <text evidence="8">The sequence shown here is derived from an EMBL/GenBank/DDBJ whole genome shotgun (WGS) entry which is preliminary data.</text>
</comment>
<dbReference type="PROSITE" id="PS51918">
    <property type="entry name" value="RADICAL_SAM"/>
    <property type="match status" value="1"/>
</dbReference>
<keyword evidence="4" id="KW-0408">Iron</keyword>
<dbReference type="InterPro" id="IPR006638">
    <property type="entry name" value="Elp3/MiaA/NifB-like_rSAM"/>
</dbReference>
<dbReference type="InterPro" id="IPR007197">
    <property type="entry name" value="rSAM"/>
</dbReference>
<dbReference type="SFLD" id="SFLDG01082">
    <property type="entry name" value="B12-binding_domain_containing"/>
    <property type="match status" value="1"/>
</dbReference>
<dbReference type="GO" id="GO:0005829">
    <property type="term" value="C:cytosol"/>
    <property type="evidence" value="ECO:0007669"/>
    <property type="project" value="TreeGrafter"/>
</dbReference>
<dbReference type="PROSITE" id="PS51332">
    <property type="entry name" value="B12_BINDING"/>
    <property type="match status" value="1"/>
</dbReference>
<evidence type="ECO:0000256" key="2">
    <source>
        <dbReference type="ARBA" id="ARBA00022691"/>
    </source>
</evidence>
<dbReference type="GO" id="GO:0051536">
    <property type="term" value="F:iron-sulfur cluster binding"/>
    <property type="evidence" value="ECO:0007669"/>
    <property type="project" value="UniProtKB-KW"/>
</dbReference>
<dbReference type="GO" id="GO:0046872">
    <property type="term" value="F:metal ion binding"/>
    <property type="evidence" value="ECO:0007669"/>
    <property type="project" value="UniProtKB-KW"/>
</dbReference>
<dbReference type="Proteomes" id="UP000034595">
    <property type="component" value="Unassembled WGS sequence"/>
</dbReference>
<evidence type="ECO:0000256" key="1">
    <source>
        <dbReference type="ARBA" id="ARBA00001966"/>
    </source>
</evidence>
<feature type="domain" description="B12-binding" evidence="6">
    <location>
        <begin position="64"/>
        <end position="147"/>
    </location>
</feature>
<dbReference type="SFLD" id="SFLDS00029">
    <property type="entry name" value="Radical_SAM"/>
    <property type="match status" value="1"/>
</dbReference>
<dbReference type="Pfam" id="PF04055">
    <property type="entry name" value="Radical_SAM"/>
    <property type="match status" value="1"/>
</dbReference>
<dbReference type="PANTHER" id="PTHR43409:SF16">
    <property type="entry name" value="SLR0320 PROTEIN"/>
    <property type="match status" value="1"/>
</dbReference>
<evidence type="ECO:0000256" key="5">
    <source>
        <dbReference type="ARBA" id="ARBA00023014"/>
    </source>
</evidence>